<gene>
    <name evidence="1" type="ORF">PTSG_10889</name>
</gene>
<dbReference type="GeneID" id="16068799"/>
<evidence type="ECO:0000313" key="1">
    <source>
        <dbReference type="EMBL" id="EGD80210.1"/>
    </source>
</evidence>
<proteinExistence type="predicted"/>
<dbReference type="KEGG" id="sre:PTSG_10889"/>
<organism evidence="2">
    <name type="scientific">Salpingoeca rosetta (strain ATCC 50818 / BSB-021)</name>
    <dbReference type="NCBI Taxonomy" id="946362"/>
    <lineage>
        <taxon>Eukaryota</taxon>
        <taxon>Choanoflagellata</taxon>
        <taxon>Craspedida</taxon>
        <taxon>Salpingoecidae</taxon>
        <taxon>Salpingoeca</taxon>
    </lineage>
</organism>
<accession>F2URA7</accession>
<reference evidence="1" key="1">
    <citation type="submission" date="2009-08" db="EMBL/GenBank/DDBJ databases">
        <title>Annotation of Salpingoeca rosetta.</title>
        <authorList>
            <consortium name="The Broad Institute Genome Sequencing Platform"/>
            <person name="Russ C."/>
            <person name="Cuomo C."/>
            <person name="Burger G."/>
            <person name="Gray M.W."/>
            <person name="Holland P.W.H."/>
            <person name="King N."/>
            <person name="Lang F.B.F."/>
            <person name="Roger A.J."/>
            <person name="Ruiz-Trillo I."/>
            <person name="Young S.K."/>
            <person name="Zeng Q."/>
            <person name="Gargeya S."/>
            <person name="Alvarado L."/>
            <person name="Berlin A."/>
            <person name="Chapman S.B."/>
            <person name="Chen Z."/>
            <person name="Freedman E."/>
            <person name="Gellesch M."/>
            <person name="Goldberg J."/>
            <person name="Griggs A."/>
            <person name="Gujja S."/>
            <person name="Heilman E."/>
            <person name="Heiman D."/>
            <person name="Howarth C."/>
            <person name="Mehta T."/>
            <person name="Neiman D."/>
            <person name="Pearson M."/>
            <person name="Roberts A."/>
            <person name="Saif S."/>
            <person name="Shea T."/>
            <person name="Shenoy N."/>
            <person name="Sisk P."/>
            <person name="Stolte C."/>
            <person name="Sykes S."/>
            <person name="White J."/>
            <person name="Yandava C."/>
            <person name="Haas B."/>
            <person name="Nusbaum C."/>
            <person name="Birren B."/>
        </authorList>
    </citation>
    <scope>NUCLEOTIDE SEQUENCE [LARGE SCALE GENOMIC DNA]</scope>
    <source>
        <strain evidence="1">ATCC 50818</strain>
    </source>
</reference>
<dbReference type="AlphaFoldDB" id="F2URA7"/>
<evidence type="ECO:0000313" key="2">
    <source>
        <dbReference type="Proteomes" id="UP000007799"/>
    </source>
</evidence>
<dbReference type="EMBL" id="GL832991">
    <property type="protein sequence ID" value="EGD80210.1"/>
    <property type="molecule type" value="Genomic_DNA"/>
</dbReference>
<dbReference type="InParanoid" id="F2URA7"/>
<keyword evidence="2" id="KW-1185">Reference proteome</keyword>
<name>F2URA7_SALR5</name>
<dbReference type="Proteomes" id="UP000007799">
    <property type="component" value="Unassembled WGS sequence"/>
</dbReference>
<sequence length="498" mass="55049">MQFGLVCLKNGVHFFQEMTNRNGWNVYKRPVLVRVTPLNEDQVQSGGSFAATLRCAFTKALVVVDQSDVIVHHSKHSEPSHPVVHLTRQPGSTYALNTSSTVVVQMLPHADDHVRRMIHRLNGLNAELNALEEARAASTVTTQGIRLNSGFPTPYELARKYTSCIEMQCEVLEELLEGELQPAALLADIQAVYAHAENVVRAKCQQLAEISHVQPGDAHVRYCLQNSFHLWSTQAAANDGACTVNTRGLQQMRRHLLPIFMACILTDPPIDIDSTCQDSQHVDRKQYLDLLPQKNVAAKITLVLPALVWCNGQTKAVLAEAKYLWEPQENMHTDPHQVHEAPSAGTGVCTDTDCVKDTDCDSQLTVSSASSADGDCVECMKNESASSHKVSWNTTEPTISEHQLQPAQHEVTAAVQDSQPHAATYEADHKLSQTKHLDAMSLTTTCIDSKVQRHAGLKSHDEFTNTNLSHASTARTRDLDPETLPPKLTKYCVHRGRT</sequence>
<dbReference type="RefSeq" id="XP_004988272.1">
    <property type="nucleotide sequence ID" value="XM_004988215.1"/>
</dbReference>
<protein>
    <submittedName>
        <fullName evidence="1">Uncharacterized protein</fullName>
    </submittedName>
</protein>